<gene>
    <name evidence="1" type="ORF">CEXT_346301</name>
</gene>
<sequence length="103" mass="11836">MINYPYFVGKSRSEDMVSIETTINLPVTQRLKSQSTFLNADAIYGLNLSIIYKQPLTDSYKVNHLKAAEMNSFFYIIKFLLMDPPITLWEMLVSLANSFNSKT</sequence>
<name>A0AAV4Q370_CAEEX</name>
<evidence type="ECO:0000313" key="2">
    <source>
        <dbReference type="Proteomes" id="UP001054945"/>
    </source>
</evidence>
<accession>A0AAV4Q370</accession>
<proteinExistence type="predicted"/>
<comment type="caution">
    <text evidence="1">The sequence shown here is derived from an EMBL/GenBank/DDBJ whole genome shotgun (WGS) entry which is preliminary data.</text>
</comment>
<evidence type="ECO:0000313" key="1">
    <source>
        <dbReference type="EMBL" id="GIY02939.1"/>
    </source>
</evidence>
<dbReference type="Proteomes" id="UP001054945">
    <property type="component" value="Unassembled WGS sequence"/>
</dbReference>
<reference evidence="1 2" key="1">
    <citation type="submission" date="2021-06" db="EMBL/GenBank/DDBJ databases">
        <title>Caerostris extrusa draft genome.</title>
        <authorList>
            <person name="Kono N."/>
            <person name="Arakawa K."/>
        </authorList>
    </citation>
    <scope>NUCLEOTIDE SEQUENCE [LARGE SCALE GENOMIC DNA]</scope>
</reference>
<organism evidence="1 2">
    <name type="scientific">Caerostris extrusa</name>
    <name type="common">Bark spider</name>
    <name type="synonym">Caerostris bankana</name>
    <dbReference type="NCBI Taxonomy" id="172846"/>
    <lineage>
        <taxon>Eukaryota</taxon>
        <taxon>Metazoa</taxon>
        <taxon>Ecdysozoa</taxon>
        <taxon>Arthropoda</taxon>
        <taxon>Chelicerata</taxon>
        <taxon>Arachnida</taxon>
        <taxon>Araneae</taxon>
        <taxon>Araneomorphae</taxon>
        <taxon>Entelegynae</taxon>
        <taxon>Araneoidea</taxon>
        <taxon>Araneidae</taxon>
        <taxon>Caerostris</taxon>
    </lineage>
</organism>
<dbReference type="AlphaFoldDB" id="A0AAV4Q370"/>
<dbReference type="EMBL" id="BPLR01005522">
    <property type="protein sequence ID" value="GIY02939.1"/>
    <property type="molecule type" value="Genomic_DNA"/>
</dbReference>
<protein>
    <submittedName>
        <fullName evidence="1">Uncharacterized protein</fullName>
    </submittedName>
</protein>
<keyword evidence="2" id="KW-1185">Reference proteome</keyword>